<dbReference type="Gene3D" id="2.170.150.40">
    <property type="entry name" value="Domain of unknown function (DUF427)"/>
    <property type="match status" value="1"/>
</dbReference>
<sequence>MADHTAEPRITLHPHTRRVRIFDGDTLIADTQNAIELRERGYPHRQYVPRGDVDMSKLTVSSTVTHCPFKGDTTYYSLPDIADVAWSYERPIDEMQAIAGRLAFDAGKVAEFVE</sequence>
<gene>
    <name evidence="2" type="ORF">FHR94_001838</name>
</gene>
<dbReference type="InterPro" id="IPR038694">
    <property type="entry name" value="DUF427_sf"/>
</dbReference>
<dbReference type="EMBL" id="JACHXP010000007">
    <property type="protein sequence ID" value="MBB3190605.1"/>
    <property type="molecule type" value="Genomic_DNA"/>
</dbReference>
<feature type="domain" description="DUF427" evidence="1">
    <location>
        <begin position="20"/>
        <end position="106"/>
    </location>
</feature>
<dbReference type="AlphaFoldDB" id="A0A839V9L8"/>
<dbReference type="PANTHER" id="PTHR34310:SF9">
    <property type="entry name" value="BLR5716 PROTEIN"/>
    <property type="match status" value="1"/>
</dbReference>
<evidence type="ECO:0000259" key="1">
    <source>
        <dbReference type="Pfam" id="PF04248"/>
    </source>
</evidence>
<accession>A0A839V9L8</accession>
<dbReference type="InterPro" id="IPR007361">
    <property type="entry name" value="DUF427"/>
</dbReference>
<dbReference type="PANTHER" id="PTHR34310">
    <property type="entry name" value="DUF427 DOMAIN PROTEIN (AFU_ORTHOLOGUE AFUA_3G02220)"/>
    <property type="match status" value="1"/>
</dbReference>
<organism evidence="2 3">
    <name type="scientific">Halomonas cerina</name>
    <dbReference type="NCBI Taxonomy" id="447424"/>
    <lineage>
        <taxon>Bacteria</taxon>
        <taxon>Pseudomonadati</taxon>
        <taxon>Pseudomonadota</taxon>
        <taxon>Gammaproteobacteria</taxon>
        <taxon>Oceanospirillales</taxon>
        <taxon>Halomonadaceae</taxon>
        <taxon>Halomonas</taxon>
    </lineage>
</organism>
<evidence type="ECO:0000313" key="3">
    <source>
        <dbReference type="Proteomes" id="UP000547614"/>
    </source>
</evidence>
<comment type="caution">
    <text evidence="2">The sequence shown here is derived from an EMBL/GenBank/DDBJ whole genome shotgun (WGS) entry which is preliminary data.</text>
</comment>
<dbReference type="Pfam" id="PF04248">
    <property type="entry name" value="NTP_transf_9"/>
    <property type="match status" value="1"/>
</dbReference>
<protein>
    <submittedName>
        <fullName evidence="2">Uncharacterized protein (DUF427 family)</fullName>
    </submittedName>
</protein>
<name>A0A839V9L8_9GAMM</name>
<evidence type="ECO:0000313" key="2">
    <source>
        <dbReference type="EMBL" id="MBB3190605.1"/>
    </source>
</evidence>
<dbReference type="RefSeq" id="WP_183325339.1">
    <property type="nucleotide sequence ID" value="NZ_JACHXP010000007.1"/>
</dbReference>
<keyword evidence="3" id="KW-1185">Reference proteome</keyword>
<reference evidence="2 3" key="1">
    <citation type="submission" date="2020-08" db="EMBL/GenBank/DDBJ databases">
        <title>Genomic Encyclopedia of Type Strains, Phase III (KMG-III): the genomes of soil and plant-associated and newly described type strains.</title>
        <authorList>
            <person name="Whitman W."/>
        </authorList>
    </citation>
    <scope>NUCLEOTIDE SEQUENCE [LARGE SCALE GENOMIC DNA]</scope>
    <source>
        <strain evidence="2 3">CECT 7282</strain>
    </source>
</reference>
<dbReference type="Proteomes" id="UP000547614">
    <property type="component" value="Unassembled WGS sequence"/>
</dbReference>
<proteinExistence type="predicted"/>